<proteinExistence type="predicted"/>
<evidence type="ECO:0000313" key="1">
    <source>
        <dbReference type="EMBL" id="TVY99116.1"/>
    </source>
</evidence>
<dbReference type="Proteomes" id="UP000460272">
    <property type="component" value="Unassembled WGS sequence"/>
</dbReference>
<gene>
    <name evidence="1" type="ORF">EAS64_41885</name>
</gene>
<protein>
    <recommendedName>
        <fullName evidence="3">DUF1269 domain-containing protein</fullName>
    </recommendedName>
</protein>
<evidence type="ECO:0000313" key="2">
    <source>
        <dbReference type="Proteomes" id="UP000460272"/>
    </source>
</evidence>
<reference evidence="1 2" key="1">
    <citation type="submission" date="2018-11" db="EMBL/GenBank/DDBJ databases">
        <title>Trebonia kvetii gen.nov., sp.nov., a novel acidophilic actinobacterium, and proposal of the new actinobacterial family Treboniaceae fam. nov.</title>
        <authorList>
            <person name="Rapoport D."/>
            <person name="Sagova-Mareckova M."/>
            <person name="Sedlacek I."/>
            <person name="Provaznik J."/>
            <person name="Kralova S."/>
            <person name="Pavlinic D."/>
            <person name="Benes V."/>
            <person name="Kopecky J."/>
        </authorList>
    </citation>
    <scope>NUCLEOTIDE SEQUENCE [LARGE SCALE GENOMIC DNA]</scope>
    <source>
        <strain evidence="1 2">15Tr583</strain>
    </source>
</reference>
<dbReference type="RefSeq" id="WP_145862287.1">
    <property type="nucleotide sequence ID" value="NZ_RPFW01000013.1"/>
</dbReference>
<accession>A0A6P2BL20</accession>
<name>A0A6P2BL20_9ACTN</name>
<organism evidence="1 2">
    <name type="scientific">Trebonia kvetii</name>
    <dbReference type="NCBI Taxonomy" id="2480626"/>
    <lineage>
        <taxon>Bacteria</taxon>
        <taxon>Bacillati</taxon>
        <taxon>Actinomycetota</taxon>
        <taxon>Actinomycetes</taxon>
        <taxon>Streptosporangiales</taxon>
        <taxon>Treboniaceae</taxon>
        <taxon>Trebonia</taxon>
    </lineage>
</organism>
<keyword evidence="2" id="KW-1185">Reference proteome</keyword>
<dbReference type="OrthoDB" id="3295122at2"/>
<dbReference type="EMBL" id="RPFW01000013">
    <property type="protein sequence ID" value="TVY99116.1"/>
    <property type="molecule type" value="Genomic_DNA"/>
</dbReference>
<evidence type="ECO:0008006" key="3">
    <source>
        <dbReference type="Google" id="ProtNLM"/>
    </source>
</evidence>
<sequence>MADNNQMLLYAAAYDTVDAALADMVAVEQLHKDEMIGKYDAAVIDQQDGKPHIVKRMDRSRMRAIPEMFGGGTLPRKELKEAAGVLTANQAGLIVAGEPTIEKGLDRAITGAAKVVKRSVDATTDEISSELQEALKS</sequence>
<dbReference type="AlphaFoldDB" id="A0A6P2BL20"/>
<comment type="caution">
    <text evidence="1">The sequence shown here is derived from an EMBL/GenBank/DDBJ whole genome shotgun (WGS) entry which is preliminary data.</text>
</comment>